<dbReference type="InterPro" id="IPR006441">
    <property type="entry name" value="Phage_P2_GpN"/>
</dbReference>
<dbReference type="AlphaFoldDB" id="A0A380A9J5"/>
<dbReference type="Pfam" id="PF05125">
    <property type="entry name" value="Phage_cap_P2"/>
    <property type="match status" value="1"/>
</dbReference>
<proteinExistence type="predicted"/>
<evidence type="ECO:0000313" key="2">
    <source>
        <dbReference type="Proteomes" id="UP000255529"/>
    </source>
</evidence>
<evidence type="ECO:0000313" key="1">
    <source>
        <dbReference type="EMBL" id="SUI76798.1"/>
    </source>
</evidence>
<dbReference type="NCBIfam" id="TIGR01551">
    <property type="entry name" value="major_capsid_P2"/>
    <property type="match status" value="1"/>
</dbReference>
<organism evidence="1 2">
    <name type="scientific">Serratia quinivorans</name>
    <dbReference type="NCBI Taxonomy" id="137545"/>
    <lineage>
        <taxon>Bacteria</taxon>
        <taxon>Pseudomonadati</taxon>
        <taxon>Pseudomonadota</taxon>
        <taxon>Gammaproteobacteria</taxon>
        <taxon>Enterobacterales</taxon>
        <taxon>Yersiniaceae</taxon>
        <taxon>Serratia</taxon>
    </lineage>
</organism>
<reference evidence="1 2" key="1">
    <citation type="submission" date="2018-06" db="EMBL/GenBank/DDBJ databases">
        <authorList>
            <consortium name="Pathogen Informatics"/>
            <person name="Doyle S."/>
        </authorList>
    </citation>
    <scope>NUCLEOTIDE SEQUENCE [LARGE SCALE GENOMIC DNA]</scope>
    <source>
        <strain evidence="1 2">NCTC11544</strain>
    </source>
</reference>
<dbReference type="Proteomes" id="UP000255529">
    <property type="component" value="Unassembled WGS sequence"/>
</dbReference>
<sequence length="345" mass="38643">MQLNQRAFALINQYLGGLALSYGVDNPSRYFSLTDPKETKLRDALLHSSAFLQMITVMDVDQLQGQVVAVGNPGLFTGRKKEGRFTKKVGVDGNEYKLVETDSCAQLTYALLSVWANAGSEEEFFQRVTNFSNESFALDMIRIGFNGTSIAENTDPTTSPNGEDVNRGWHKIVFDRSPGQIVTDGVVLGEHGDYKSLDAMASDLINTKIAEQFRQDPSLIVLCGSDLVAAEEFRLYQAADKPTEKNAAQLLSKSIAGRPAYVPPFMPGKRLIVTTLANLHIYTQRGTRQRKSEWVDDRKAFENKYLRNEGYAVEYDELYAAFDEKAVTISDDVPRAWWRVTPNRQ</sequence>
<gene>
    <name evidence="1" type="ORF">NCTC11544_03881</name>
</gene>
<name>A0A380A9J5_9GAMM</name>
<protein>
    <submittedName>
        <fullName evidence="1">Phage major capsid protein, P2 family</fullName>
    </submittedName>
</protein>
<dbReference type="EMBL" id="UGYN01000002">
    <property type="protein sequence ID" value="SUI76798.1"/>
    <property type="molecule type" value="Genomic_DNA"/>
</dbReference>
<accession>A0A380A9J5</accession>